<evidence type="ECO:0000313" key="1">
    <source>
        <dbReference type="EMBL" id="TQV65803.1"/>
    </source>
</evidence>
<reference evidence="1 2" key="1">
    <citation type="submission" date="2019-06" db="EMBL/GenBank/DDBJ databases">
        <title>A novel species of marine bacteria.</title>
        <authorList>
            <person name="Wang Y."/>
        </authorList>
    </citation>
    <scope>NUCLEOTIDE SEQUENCE [LARGE SCALE GENOMIC DNA]</scope>
    <source>
        <strain evidence="1 2">MA1-10</strain>
    </source>
</reference>
<proteinExistence type="predicted"/>
<dbReference type="OrthoDB" id="7859880at2"/>
<name>A0A545SLE4_9RHOB</name>
<protein>
    <submittedName>
        <fullName evidence="1">Prepilin-type N-terminal cleavage/methylation domain-containing protein</fullName>
    </submittedName>
</protein>
<dbReference type="InterPro" id="IPR045584">
    <property type="entry name" value="Pilin-like"/>
</dbReference>
<keyword evidence="2" id="KW-1185">Reference proteome</keyword>
<evidence type="ECO:0000313" key="2">
    <source>
        <dbReference type="Proteomes" id="UP000315816"/>
    </source>
</evidence>
<dbReference type="PROSITE" id="PS00409">
    <property type="entry name" value="PROKAR_NTER_METHYL"/>
    <property type="match status" value="1"/>
</dbReference>
<dbReference type="RefSeq" id="WP_142854883.1">
    <property type="nucleotide sequence ID" value="NZ_FXWW01000010.1"/>
</dbReference>
<dbReference type="EMBL" id="VICH01000016">
    <property type="protein sequence ID" value="TQV65803.1"/>
    <property type="molecule type" value="Genomic_DNA"/>
</dbReference>
<dbReference type="SUPFAM" id="SSF54523">
    <property type="entry name" value="Pili subunits"/>
    <property type="match status" value="1"/>
</dbReference>
<dbReference type="AlphaFoldDB" id="A0A545SLE4"/>
<dbReference type="Proteomes" id="UP000315816">
    <property type="component" value="Unassembled WGS sequence"/>
</dbReference>
<dbReference type="InterPro" id="IPR012902">
    <property type="entry name" value="N_methyl_site"/>
</dbReference>
<sequence length="194" mass="20897">MKRSKAGLSLLEMLVSLALLTVIAVGLATSLNLGARAFSRVEAVAKQQPELALRIRLREWLSSATPPDRLTNVPITFQGTPTTLSFVSFAPTPFAPDLAALRVTVRLGETIQLIAEAPNGDGSQNEPTGGTLAQNVTNARLAYFDALSAPPQWVENWAHTNRLPALVRITADPDSQPAWPEMTVRLQHVTLPAS</sequence>
<dbReference type="Pfam" id="PF07963">
    <property type="entry name" value="N_methyl"/>
    <property type="match status" value="1"/>
</dbReference>
<comment type="caution">
    <text evidence="1">The sequence shown here is derived from an EMBL/GenBank/DDBJ whole genome shotgun (WGS) entry which is preliminary data.</text>
</comment>
<accession>A0A545SLE4</accession>
<gene>
    <name evidence="1" type="ORF">FIL88_16020</name>
</gene>
<dbReference type="NCBIfam" id="TIGR02532">
    <property type="entry name" value="IV_pilin_GFxxxE"/>
    <property type="match status" value="1"/>
</dbReference>
<organism evidence="1 2">
    <name type="scientific">Aliiroseovarius halocynthiae</name>
    <dbReference type="NCBI Taxonomy" id="985055"/>
    <lineage>
        <taxon>Bacteria</taxon>
        <taxon>Pseudomonadati</taxon>
        <taxon>Pseudomonadota</taxon>
        <taxon>Alphaproteobacteria</taxon>
        <taxon>Rhodobacterales</taxon>
        <taxon>Paracoccaceae</taxon>
        <taxon>Aliiroseovarius</taxon>
    </lineage>
</organism>